<organism evidence="3 4">
    <name type="scientific">Pontibacter burrus</name>
    <dbReference type="NCBI Taxonomy" id="2704466"/>
    <lineage>
        <taxon>Bacteria</taxon>
        <taxon>Pseudomonadati</taxon>
        <taxon>Bacteroidota</taxon>
        <taxon>Cytophagia</taxon>
        <taxon>Cytophagales</taxon>
        <taxon>Hymenobacteraceae</taxon>
        <taxon>Pontibacter</taxon>
    </lineage>
</organism>
<evidence type="ECO:0000256" key="1">
    <source>
        <dbReference type="SAM" id="SignalP"/>
    </source>
</evidence>
<dbReference type="InterPro" id="IPR036249">
    <property type="entry name" value="Thioredoxin-like_sf"/>
</dbReference>
<dbReference type="SUPFAM" id="SSF52833">
    <property type="entry name" value="Thioredoxin-like"/>
    <property type="match status" value="1"/>
</dbReference>
<reference evidence="3 4" key="1">
    <citation type="submission" date="2020-02" db="EMBL/GenBank/DDBJ databases">
        <authorList>
            <person name="Kim M.K."/>
        </authorList>
    </citation>
    <scope>NUCLEOTIDE SEQUENCE [LARGE SCALE GENOMIC DNA]</scope>
    <source>
        <strain evidence="3 4">BT327</strain>
    </source>
</reference>
<dbReference type="InterPro" id="IPR013766">
    <property type="entry name" value="Thioredoxin_domain"/>
</dbReference>
<dbReference type="CDD" id="cd02966">
    <property type="entry name" value="TlpA_like_family"/>
    <property type="match status" value="1"/>
</dbReference>
<dbReference type="GO" id="GO:0016491">
    <property type="term" value="F:oxidoreductase activity"/>
    <property type="evidence" value="ECO:0007669"/>
    <property type="project" value="InterPro"/>
</dbReference>
<dbReference type="Gene3D" id="3.40.30.10">
    <property type="entry name" value="Glutaredoxin"/>
    <property type="match status" value="1"/>
</dbReference>
<accession>A0A6B3LTN4</accession>
<dbReference type="GO" id="GO:0016209">
    <property type="term" value="F:antioxidant activity"/>
    <property type="evidence" value="ECO:0007669"/>
    <property type="project" value="InterPro"/>
</dbReference>
<dbReference type="PROSITE" id="PS51257">
    <property type="entry name" value="PROKAR_LIPOPROTEIN"/>
    <property type="match status" value="1"/>
</dbReference>
<keyword evidence="4" id="KW-1185">Reference proteome</keyword>
<proteinExistence type="predicted"/>
<dbReference type="InterPro" id="IPR050553">
    <property type="entry name" value="Thioredoxin_ResA/DsbE_sf"/>
</dbReference>
<dbReference type="PANTHER" id="PTHR42852">
    <property type="entry name" value="THIOL:DISULFIDE INTERCHANGE PROTEIN DSBE"/>
    <property type="match status" value="1"/>
</dbReference>
<protein>
    <submittedName>
        <fullName evidence="3">TlpA family protein disulfide reductase</fullName>
    </submittedName>
</protein>
<feature type="domain" description="Thioredoxin" evidence="2">
    <location>
        <begin position="258"/>
        <end position="415"/>
    </location>
</feature>
<evidence type="ECO:0000313" key="3">
    <source>
        <dbReference type="EMBL" id="NEM98365.1"/>
    </source>
</evidence>
<dbReference type="PANTHER" id="PTHR42852:SF13">
    <property type="entry name" value="PROTEIN DIPZ"/>
    <property type="match status" value="1"/>
</dbReference>
<dbReference type="AlphaFoldDB" id="A0A6B3LTN4"/>
<sequence length="425" mass="47472">MKRTYSNTSARLILLFALLLTFGVSSCQQDKTDAATQTIKPGTWRVSLKHAGNVEIPFIMEAEERNDSTLLYLVNGEERILVDEISTVGDSVKIRLHIFDADLIAKVDDGKMAGRFVRNDLSYPYSVPFTAEHGNTNRFKASPAAANYNYDGKWEVVFTDTTGNSYKAMGVFEQDGNNLTGTFLTETGDYRYLDGQVDGDKLNLSTFDGNHAYLFTASPTDENNLKGDFYSGMNYTETWTAKRNANAQLADANKLTFLKPGYEKLEFSFPNIDGNGNISLNDDKYKGKVVIVQLVGSWCPNCMDETKFLAPYYDNNKDRGLEIIGLGFERSPEFEKAAPRLQKMKERLNVNYDLVVAGTSDKEAAAKALPALNHVLSFPTTIYIGRDGKVRKIHTGFSGPGTGKYYEDWLADFNKTMDELLAEKI</sequence>
<evidence type="ECO:0000313" key="4">
    <source>
        <dbReference type="Proteomes" id="UP000474777"/>
    </source>
</evidence>
<comment type="caution">
    <text evidence="3">The sequence shown here is derived from an EMBL/GenBank/DDBJ whole genome shotgun (WGS) entry which is preliminary data.</text>
</comment>
<dbReference type="RefSeq" id="WP_163915269.1">
    <property type="nucleotide sequence ID" value="NZ_JAAGWD010000005.1"/>
</dbReference>
<name>A0A6B3LTN4_9BACT</name>
<dbReference type="Pfam" id="PF00578">
    <property type="entry name" value="AhpC-TSA"/>
    <property type="match status" value="1"/>
</dbReference>
<feature type="signal peptide" evidence="1">
    <location>
        <begin position="1"/>
        <end position="27"/>
    </location>
</feature>
<dbReference type="Proteomes" id="UP000474777">
    <property type="component" value="Unassembled WGS sequence"/>
</dbReference>
<gene>
    <name evidence="3" type="ORF">GXP69_11730</name>
</gene>
<dbReference type="InterPro" id="IPR000866">
    <property type="entry name" value="AhpC/TSA"/>
</dbReference>
<keyword evidence="1" id="KW-0732">Signal</keyword>
<evidence type="ECO:0000259" key="2">
    <source>
        <dbReference type="PROSITE" id="PS51352"/>
    </source>
</evidence>
<feature type="chain" id="PRO_5025396548" evidence="1">
    <location>
        <begin position="28"/>
        <end position="425"/>
    </location>
</feature>
<dbReference type="PROSITE" id="PS51352">
    <property type="entry name" value="THIOREDOXIN_2"/>
    <property type="match status" value="1"/>
</dbReference>
<dbReference type="EMBL" id="JAAGWD010000005">
    <property type="protein sequence ID" value="NEM98365.1"/>
    <property type="molecule type" value="Genomic_DNA"/>
</dbReference>